<feature type="transmembrane region" description="Helical" evidence="1">
    <location>
        <begin position="146"/>
        <end position="165"/>
    </location>
</feature>
<dbReference type="EMBL" id="SPUM01000034">
    <property type="protein sequence ID" value="TFW33870.1"/>
    <property type="molecule type" value="Genomic_DNA"/>
</dbReference>
<keyword evidence="1" id="KW-1133">Transmembrane helix</keyword>
<feature type="transmembrane region" description="Helical" evidence="1">
    <location>
        <begin position="177"/>
        <end position="197"/>
    </location>
</feature>
<organism evidence="2 3">
    <name type="scientific">Massilia horti</name>
    <dbReference type="NCBI Taxonomy" id="2562153"/>
    <lineage>
        <taxon>Bacteria</taxon>
        <taxon>Pseudomonadati</taxon>
        <taxon>Pseudomonadota</taxon>
        <taxon>Betaproteobacteria</taxon>
        <taxon>Burkholderiales</taxon>
        <taxon>Oxalobacteraceae</taxon>
        <taxon>Telluria group</taxon>
        <taxon>Massilia</taxon>
    </lineage>
</organism>
<keyword evidence="3" id="KW-1185">Reference proteome</keyword>
<evidence type="ECO:0000313" key="3">
    <source>
        <dbReference type="Proteomes" id="UP000297258"/>
    </source>
</evidence>
<feature type="transmembrane region" description="Helical" evidence="1">
    <location>
        <begin position="218"/>
        <end position="247"/>
    </location>
</feature>
<feature type="transmembrane region" description="Helical" evidence="1">
    <location>
        <begin position="297"/>
        <end position="315"/>
    </location>
</feature>
<feature type="transmembrane region" description="Helical" evidence="1">
    <location>
        <begin position="335"/>
        <end position="353"/>
    </location>
</feature>
<accession>A0A4Y9T2X9</accession>
<keyword evidence="1" id="KW-0472">Membrane</keyword>
<dbReference type="Pfam" id="PF05940">
    <property type="entry name" value="NnrS"/>
    <property type="match status" value="1"/>
</dbReference>
<evidence type="ECO:0000313" key="2">
    <source>
        <dbReference type="EMBL" id="TFW33870.1"/>
    </source>
</evidence>
<feature type="transmembrane region" description="Helical" evidence="1">
    <location>
        <begin position="101"/>
        <end position="134"/>
    </location>
</feature>
<keyword evidence="1" id="KW-0812">Transmembrane</keyword>
<comment type="caution">
    <text evidence="2">The sequence shown here is derived from an EMBL/GenBank/DDBJ whole genome shotgun (WGS) entry which is preliminary data.</text>
</comment>
<proteinExistence type="predicted"/>
<dbReference type="InterPro" id="IPR010266">
    <property type="entry name" value="NnrS"/>
</dbReference>
<reference evidence="2 3" key="1">
    <citation type="submission" date="2019-03" db="EMBL/GenBank/DDBJ databases">
        <title>Draft genome of Massilia hortus sp. nov., a novel bacterial species of the Oxalobacteraceae family.</title>
        <authorList>
            <person name="Peta V."/>
            <person name="Raths R."/>
            <person name="Bucking H."/>
        </authorList>
    </citation>
    <scope>NUCLEOTIDE SEQUENCE [LARGE SCALE GENOMIC DNA]</scope>
    <source>
        <strain evidence="2 3">ONC3</strain>
    </source>
</reference>
<dbReference type="Proteomes" id="UP000297258">
    <property type="component" value="Unassembled WGS sequence"/>
</dbReference>
<sequence length="394" mass="41721">MQLHTIEEPEDSHAGARLAWLALGFRPFYLLAAAFAAISIPAWVASYYGVAGPFRVGLAWHAHEMLFGFVVAVVIGFLYTAGRTWTGLWTPRDAQLGAIAALWIAGRVAMFSAPALVAAVVDLAFLPVAAWPLYRVLKQAGNKRNMFLVGLLGLLTAANAVYHASALGWIDIAPARPVYAAIIVVVIIETAIGGRVIPMFTTNATGVKTVMNPRIDKLALAFTVAAGLAWVFELPAALTALLALGAAAAQGVRLAGWKPFCSLRKPLLWILHLSYAWIPFGFLLLALAAYGLVPQSAAIHVLAVGALAGLILGMITRTALGHTGRPLAAGPKETAMYLLIQLGVVLRLVAALAPGSARDVALVAATVCWSAAFVLYVVVYGPYLCRPRIDGREG</sequence>
<gene>
    <name evidence="2" type="ORF">E4O92_05405</name>
</gene>
<name>A0A4Y9T2X9_9BURK</name>
<dbReference type="RefSeq" id="WP_135188733.1">
    <property type="nucleotide sequence ID" value="NZ_SPUM01000034.1"/>
</dbReference>
<protein>
    <submittedName>
        <fullName evidence="2">NnrS family protein</fullName>
    </submittedName>
</protein>
<feature type="transmembrane region" description="Helical" evidence="1">
    <location>
        <begin position="360"/>
        <end position="383"/>
    </location>
</feature>
<feature type="transmembrane region" description="Helical" evidence="1">
    <location>
        <begin position="28"/>
        <end position="50"/>
    </location>
</feature>
<feature type="transmembrane region" description="Helical" evidence="1">
    <location>
        <begin position="267"/>
        <end position="290"/>
    </location>
</feature>
<feature type="transmembrane region" description="Helical" evidence="1">
    <location>
        <begin position="62"/>
        <end position="81"/>
    </location>
</feature>
<evidence type="ECO:0000256" key="1">
    <source>
        <dbReference type="SAM" id="Phobius"/>
    </source>
</evidence>
<dbReference type="AlphaFoldDB" id="A0A4Y9T2X9"/>
<dbReference type="OrthoDB" id="9770040at2"/>